<feature type="domain" description="N-acetyltransferase" evidence="3">
    <location>
        <begin position="2"/>
        <end position="144"/>
    </location>
</feature>
<dbReference type="SUPFAM" id="SSF55729">
    <property type="entry name" value="Acyl-CoA N-acyltransferases (Nat)"/>
    <property type="match status" value="1"/>
</dbReference>
<gene>
    <name evidence="5" type="ORF">UXQ13_19780</name>
</gene>
<evidence type="ECO:0000256" key="1">
    <source>
        <dbReference type="ARBA" id="ARBA00022679"/>
    </source>
</evidence>
<keyword evidence="1" id="KW-0808">Transferase</keyword>
<evidence type="ECO:0000256" key="2">
    <source>
        <dbReference type="ARBA" id="ARBA00023315"/>
    </source>
</evidence>
<organism evidence="5 6">
    <name type="scientific">Klenkia terrae</name>
    <dbReference type="NCBI Taxonomy" id="1052259"/>
    <lineage>
        <taxon>Bacteria</taxon>
        <taxon>Bacillati</taxon>
        <taxon>Actinomycetota</taxon>
        <taxon>Actinomycetes</taxon>
        <taxon>Geodermatophilales</taxon>
        <taxon>Geodermatophilaceae</taxon>
        <taxon>Klenkia</taxon>
    </lineage>
</organism>
<dbReference type="CDD" id="cd04301">
    <property type="entry name" value="NAT_SF"/>
    <property type="match status" value="1"/>
</dbReference>
<evidence type="ECO:0000313" key="6">
    <source>
        <dbReference type="Proteomes" id="UP001373496"/>
    </source>
</evidence>
<dbReference type="InterPro" id="IPR000182">
    <property type="entry name" value="GNAT_dom"/>
</dbReference>
<name>A0ABU8ED05_9ACTN</name>
<dbReference type="InterPro" id="IPR031165">
    <property type="entry name" value="GNAT_YJDJ"/>
</dbReference>
<protein>
    <submittedName>
        <fullName evidence="5">GNAT family N-acetyltransferase</fullName>
    </submittedName>
</protein>
<evidence type="ECO:0000313" key="5">
    <source>
        <dbReference type="EMBL" id="MEI4280724.1"/>
    </source>
</evidence>
<evidence type="ECO:0000259" key="3">
    <source>
        <dbReference type="PROSITE" id="PS51186"/>
    </source>
</evidence>
<evidence type="ECO:0000259" key="4">
    <source>
        <dbReference type="PROSITE" id="PS51729"/>
    </source>
</evidence>
<dbReference type="PROSITE" id="PS51729">
    <property type="entry name" value="GNAT_YJDJ"/>
    <property type="match status" value="1"/>
</dbReference>
<keyword evidence="6" id="KW-1185">Reference proteome</keyword>
<feature type="domain" description="N-acetyltransferase" evidence="4">
    <location>
        <begin position="39"/>
        <end position="133"/>
    </location>
</feature>
<dbReference type="InterPro" id="IPR016181">
    <property type="entry name" value="Acyl_CoA_acyltransferase"/>
</dbReference>
<dbReference type="Pfam" id="PF00583">
    <property type="entry name" value="Acetyltransf_1"/>
    <property type="match status" value="1"/>
</dbReference>
<dbReference type="PANTHER" id="PTHR43800">
    <property type="entry name" value="PEPTIDYL-LYSINE N-ACETYLTRANSFERASE YJAB"/>
    <property type="match status" value="1"/>
</dbReference>
<dbReference type="PROSITE" id="PS51186">
    <property type="entry name" value="GNAT"/>
    <property type="match status" value="1"/>
</dbReference>
<accession>A0ABU8ED05</accession>
<keyword evidence="2" id="KW-0012">Acyltransferase</keyword>
<comment type="caution">
    <text evidence="5">The sequence shown here is derived from an EMBL/GenBank/DDBJ whole genome shotgun (WGS) entry which is preliminary data.</text>
</comment>
<sequence>MTDVRPVEPEDLPLLAAVESAADQLFVPLGMTDFPPPAPPEQRAAAWRLLVEGRPPRGFAVLELVDGAVHLEQLSVDPAHGRQGIGGALVEAAVEQAREHGADRVTLCTYADVPWNGPFYARHGFVELTDLTPGLALLRAHEVDLGLDRYGRRAAMGRRL</sequence>
<dbReference type="EMBL" id="JBAPLV010000028">
    <property type="protein sequence ID" value="MEI4280724.1"/>
    <property type="molecule type" value="Genomic_DNA"/>
</dbReference>
<dbReference type="RefSeq" id="WP_336392825.1">
    <property type="nucleotide sequence ID" value="NZ_JBAPLV010000028.1"/>
</dbReference>
<proteinExistence type="predicted"/>
<dbReference type="Gene3D" id="3.40.630.30">
    <property type="match status" value="1"/>
</dbReference>
<dbReference type="Proteomes" id="UP001373496">
    <property type="component" value="Unassembled WGS sequence"/>
</dbReference>
<dbReference type="PANTHER" id="PTHR43800:SF1">
    <property type="entry name" value="PEPTIDYL-LYSINE N-ACETYLTRANSFERASE YJAB"/>
    <property type="match status" value="1"/>
</dbReference>
<reference evidence="5 6" key="1">
    <citation type="submission" date="2024-03" db="EMBL/GenBank/DDBJ databases">
        <title>Draft genome sequence of Klenkia terrae.</title>
        <authorList>
            <person name="Duangmal K."/>
            <person name="Chantavorakit T."/>
        </authorList>
    </citation>
    <scope>NUCLEOTIDE SEQUENCE [LARGE SCALE GENOMIC DNA]</scope>
    <source>
        <strain evidence="5 6">JCM 17786</strain>
    </source>
</reference>